<dbReference type="InterPro" id="IPR031316">
    <property type="entry name" value="FlgM_C"/>
</dbReference>
<keyword evidence="9" id="KW-0969">Cilium</keyword>
<feature type="domain" description="Anti-sigma-28 factor FlgM C-terminal" evidence="8">
    <location>
        <begin position="33"/>
        <end position="82"/>
    </location>
</feature>
<evidence type="ECO:0000256" key="2">
    <source>
        <dbReference type="ARBA" id="ARBA00017823"/>
    </source>
</evidence>
<feature type="compositionally biased region" description="Polar residues" evidence="7">
    <location>
        <begin position="1"/>
        <end position="20"/>
    </location>
</feature>
<feature type="compositionally biased region" description="Basic and acidic residues" evidence="7">
    <location>
        <begin position="22"/>
        <end position="35"/>
    </location>
</feature>
<dbReference type="GO" id="GO:0045892">
    <property type="term" value="P:negative regulation of DNA-templated transcription"/>
    <property type="evidence" value="ECO:0007669"/>
    <property type="project" value="InterPro"/>
</dbReference>
<evidence type="ECO:0000256" key="3">
    <source>
        <dbReference type="ARBA" id="ARBA00022491"/>
    </source>
</evidence>
<evidence type="ECO:0000256" key="1">
    <source>
        <dbReference type="ARBA" id="ARBA00005322"/>
    </source>
</evidence>
<evidence type="ECO:0000256" key="7">
    <source>
        <dbReference type="SAM" id="MobiDB-lite"/>
    </source>
</evidence>
<evidence type="ECO:0000256" key="4">
    <source>
        <dbReference type="ARBA" id="ARBA00022795"/>
    </source>
</evidence>
<dbReference type="EMBL" id="FNHF01000002">
    <property type="protein sequence ID" value="SDM21046.1"/>
    <property type="molecule type" value="Genomic_DNA"/>
</dbReference>
<dbReference type="SUPFAM" id="SSF101498">
    <property type="entry name" value="Anti-sigma factor FlgM"/>
    <property type="match status" value="1"/>
</dbReference>
<protein>
    <recommendedName>
        <fullName evidence="2">Negative regulator of flagellin synthesis</fullName>
    </recommendedName>
</protein>
<evidence type="ECO:0000259" key="8">
    <source>
        <dbReference type="Pfam" id="PF04316"/>
    </source>
</evidence>
<feature type="region of interest" description="Disordered" evidence="7">
    <location>
        <begin position="1"/>
        <end position="59"/>
    </location>
</feature>
<sequence length="89" mass="10388">MKINGTIQSNFNPYQKQLQKQAEVKQEMKNKEDKLQISSQAKQLQETAKPDPARQKRVQEIKQAVESGEYNIDPKQTARKMIAFWNNQP</sequence>
<accession>A0A1G9RCQ4</accession>
<keyword evidence="5" id="KW-0805">Transcription regulation</keyword>
<evidence type="ECO:0000313" key="9">
    <source>
        <dbReference type="EMBL" id="SDM21046.1"/>
    </source>
</evidence>
<dbReference type="OrthoDB" id="2991036at2"/>
<dbReference type="STRING" id="482461.SAMN05216244_1932"/>
<dbReference type="InterPro" id="IPR035890">
    <property type="entry name" value="Anti-sigma-28_factor_FlgM_sf"/>
</dbReference>
<organism evidence="9 10">
    <name type="scientific">Sediminibacillus halophilus</name>
    <dbReference type="NCBI Taxonomy" id="482461"/>
    <lineage>
        <taxon>Bacteria</taxon>
        <taxon>Bacillati</taxon>
        <taxon>Bacillota</taxon>
        <taxon>Bacilli</taxon>
        <taxon>Bacillales</taxon>
        <taxon>Bacillaceae</taxon>
        <taxon>Sediminibacillus</taxon>
    </lineage>
</organism>
<proteinExistence type="inferred from homology"/>
<keyword evidence="10" id="KW-1185">Reference proteome</keyword>
<reference evidence="10" key="1">
    <citation type="submission" date="2016-10" db="EMBL/GenBank/DDBJ databases">
        <authorList>
            <person name="Varghese N."/>
            <person name="Submissions S."/>
        </authorList>
    </citation>
    <scope>NUCLEOTIDE SEQUENCE [LARGE SCALE GENOMIC DNA]</scope>
    <source>
        <strain evidence="10">CGMCC 1.6199</strain>
    </source>
</reference>
<dbReference type="NCBIfam" id="TIGR03824">
    <property type="entry name" value="FlgM_jcvi"/>
    <property type="match status" value="1"/>
</dbReference>
<dbReference type="Proteomes" id="UP000182347">
    <property type="component" value="Unassembled WGS sequence"/>
</dbReference>
<comment type="similarity">
    <text evidence="1">Belongs to the FlgM family.</text>
</comment>
<evidence type="ECO:0000256" key="6">
    <source>
        <dbReference type="ARBA" id="ARBA00023163"/>
    </source>
</evidence>
<gene>
    <name evidence="9" type="ORF">SAMN05216244_1932</name>
</gene>
<keyword evidence="3" id="KW-0678">Repressor</keyword>
<keyword evidence="9" id="KW-0966">Cell projection</keyword>
<evidence type="ECO:0000313" key="10">
    <source>
        <dbReference type="Proteomes" id="UP000182347"/>
    </source>
</evidence>
<keyword evidence="9" id="KW-0282">Flagellum</keyword>
<keyword evidence="4" id="KW-1005">Bacterial flagellum biogenesis</keyword>
<dbReference type="RefSeq" id="WP_074598611.1">
    <property type="nucleotide sequence ID" value="NZ_FNHF01000002.1"/>
</dbReference>
<dbReference type="GO" id="GO:0044781">
    <property type="term" value="P:bacterial-type flagellum organization"/>
    <property type="evidence" value="ECO:0007669"/>
    <property type="project" value="UniProtKB-KW"/>
</dbReference>
<dbReference type="Pfam" id="PF04316">
    <property type="entry name" value="FlgM"/>
    <property type="match status" value="1"/>
</dbReference>
<feature type="compositionally biased region" description="Polar residues" evidence="7">
    <location>
        <begin position="36"/>
        <end position="46"/>
    </location>
</feature>
<dbReference type="AlphaFoldDB" id="A0A1G9RCQ4"/>
<dbReference type="Gene3D" id="6.10.140.30">
    <property type="entry name" value="Anti-sigma-28 factor FlgM"/>
    <property type="match status" value="1"/>
</dbReference>
<evidence type="ECO:0000256" key="5">
    <source>
        <dbReference type="ARBA" id="ARBA00023015"/>
    </source>
</evidence>
<name>A0A1G9RCQ4_9BACI</name>
<keyword evidence="6" id="KW-0804">Transcription</keyword>
<feature type="compositionally biased region" description="Basic and acidic residues" evidence="7">
    <location>
        <begin position="48"/>
        <end position="59"/>
    </location>
</feature>
<dbReference type="InterPro" id="IPR007412">
    <property type="entry name" value="FlgM"/>
</dbReference>